<dbReference type="PANTHER" id="PTHR46194">
    <property type="entry name" value="PEPTIDYL-TRNA HYDROLASE PTRHD1-RELATED"/>
    <property type="match status" value="1"/>
</dbReference>
<proteinExistence type="predicted"/>
<dbReference type="FunCoup" id="A0A3P8VC81">
    <property type="interactions" value="760"/>
</dbReference>
<keyword evidence="2" id="KW-0378">Hydrolase</keyword>
<dbReference type="SUPFAM" id="SSF102462">
    <property type="entry name" value="Peptidyl-tRNA hydrolase II"/>
    <property type="match status" value="1"/>
</dbReference>
<dbReference type="GO" id="GO:0004045">
    <property type="term" value="F:peptidyl-tRNA hydrolase activity"/>
    <property type="evidence" value="ECO:0007669"/>
    <property type="project" value="UniProtKB-EC"/>
</dbReference>
<reference evidence="4" key="2">
    <citation type="submission" date="2025-09" db="UniProtKB">
        <authorList>
            <consortium name="Ensembl"/>
        </authorList>
    </citation>
    <scope>IDENTIFICATION</scope>
</reference>
<evidence type="ECO:0000313" key="4">
    <source>
        <dbReference type="Ensembl" id="ENSCSEP00000010851.1"/>
    </source>
</evidence>
<dbReference type="Pfam" id="PF01981">
    <property type="entry name" value="PTH2"/>
    <property type="match status" value="1"/>
</dbReference>
<keyword evidence="5" id="KW-1185">Reference proteome</keyword>
<dbReference type="InterPro" id="IPR023476">
    <property type="entry name" value="Pep_tRNA_hydro_II_dom_sf"/>
</dbReference>
<dbReference type="CDD" id="cd02429">
    <property type="entry name" value="PTH2_like"/>
    <property type="match status" value="1"/>
</dbReference>
<dbReference type="OMA" id="AIIAQCC"/>
<organism evidence="4 5">
    <name type="scientific">Cynoglossus semilaevis</name>
    <name type="common">Tongue sole</name>
    <dbReference type="NCBI Taxonomy" id="244447"/>
    <lineage>
        <taxon>Eukaryota</taxon>
        <taxon>Metazoa</taxon>
        <taxon>Chordata</taxon>
        <taxon>Craniata</taxon>
        <taxon>Vertebrata</taxon>
        <taxon>Euteleostomi</taxon>
        <taxon>Actinopterygii</taxon>
        <taxon>Neopterygii</taxon>
        <taxon>Teleostei</taxon>
        <taxon>Neoteleostei</taxon>
        <taxon>Acanthomorphata</taxon>
        <taxon>Carangaria</taxon>
        <taxon>Pleuronectiformes</taxon>
        <taxon>Pleuronectoidei</taxon>
        <taxon>Cynoglossidae</taxon>
        <taxon>Cynoglossinae</taxon>
        <taxon>Cynoglossus</taxon>
    </lineage>
</organism>
<name>A0A3P8VC81_CYNSE</name>
<accession>A0A3P8VC81</accession>
<dbReference type="EC" id="3.1.1.29" evidence="1"/>
<evidence type="ECO:0000256" key="2">
    <source>
        <dbReference type="ARBA" id="ARBA00022801"/>
    </source>
</evidence>
<protein>
    <recommendedName>
        <fullName evidence="1">peptidyl-tRNA hydrolase</fullName>
        <ecNumber evidence="1">3.1.1.29</ecNumber>
    </recommendedName>
</protein>
<dbReference type="InterPro" id="IPR042237">
    <property type="entry name" value="PTRHD1"/>
</dbReference>
<evidence type="ECO:0000256" key="3">
    <source>
        <dbReference type="ARBA" id="ARBA00048707"/>
    </source>
</evidence>
<dbReference type="AlphaFoldDB" id="A0A3P8VC81"/>
<dbReference type="InterPro" id="IPR002833">
    <property type="entry name" value="PTH2"/>
</dbReference>
<evidence type="ECO:0000256" key="1">
    <source>
        <dbReference type="ARBA" id="ARBA00013260"/>
    </source>
</evidence>
<reference evidence="4" key="1">
    <citation type="submission" date="2025-08" db="UniProtKB">
        <authorList>
            <consortium name="Ensembl"/>
        </authorList>
    </citation>
    <scope>IDENTIFICATION</scope>
</reference>
<dbReference type="Proteomes" id="UP000265120">
    <property type="component" value="Unassembled WGS sequence"/>
</dbReference>
<dbReference type="GeneTree" id="ENSGT00500000044959"/>
<dbReference type="InParanoid" id="A0A3P8VC81"/>
<evidence type="ECO:0000313" key="5">
    <source>
        <dbReference type="Proteomes" id="UP000265120"/>
    </source>
</evidence>
<sequence>MAASGAATPSRLVQYVVVRADLVHKLSWPLGAVITQACHAATAAIHLHYTDPDTQRYLAELDSMHKVVLGQAPDEEALSSLSENLTQAGVSHKLWIEQPENIPTCLALKPYPKETVQPLLRKFKLFK</sequence>
<comment type="catalytic activity">
    <reaction evidence="3">
        <text>an N-acyl-L-alpha-aminoacyl-tRNA + H2O = an N-acyl-L-amino acid + a tRNA + H(+)</text>
        <dbReference type="Rhea" id="RHEA:54448"/>
        <dbReference type="Rhea" id="RHEA-COMP:10123"/>
        <dbReference type="Rhea" id="RHEA-COMP:13883"/>
        <dbReference type="ChEBI" id="CHEBI:15377"/>
        <dbReference type="ChEBI" id="CHEBI:15378"/>
        <dbReference type="ChEBI" id="CHEBI:59874"/>
        <dbReference type="ChEBI" id="CHEBI:78442"/>
        <dbReference type="ChEBI" id="CHEBI:138191"/>
        <dbReference type="EC" id="3.1.1.29"/>
    </reaction>
</comment>
<dbReference type="PANTHER" id="PTHR46194:SF1">
    <property type="entry name" value="PEPTIDYL-TRNA HYDROLASE PTRHD1-RELATED"/>
    <property type="match status" value="1"/>
</dbReference>
<dbReference type="Gene3D" id="3.40.1490.10">
    <property type="entry name" value="Bit1"/>
    <property type="match status" value="1"/>
</dbReference>
<dbReference type="Ensembl" id="ENSCSET00000010980.1">
    <property type="protein sequence ID" value="ENSCSEP00000010851.1"/>
    <property type="gene ID" value="ENSCSEG00000006943.1"/>
</dbReference>